<dbReference type="InterPro" id="IPR036582">
    <property type="entry name" value="Mao_N_sf"/>
</dbReference>
<dbReference type="SUPFAM" id="SSF55383">
    <property type="entry name" value="Copper amine oxidase, domain N"/>
    <property type="match status" value="1"/>
</dbReference>
<protein>
    <recommendedName>
        <fullName evidence="1">Copper amine oxidase-like N-terminal domain-containing protein</fullName>
    </recommendedName>
</protein>
<organism evidence="2 3">
    <name type="scientific">Fontibacillus solani</name>
    <dbReference type="NCBI Taxonomy" id="1572857"/>
    <lineage>
        <taxon>Bacteria</taxon>
        <taxon>Bacillati</taxon>
        <taxon>Bacillota</taxon>
        <taxon>Bacilli</taxon>
        <taxon>Bacillales</taxon>
        <taxon>Paenibacillaceae</taxon>
        <taxon>Fontibacillus</taxon>
    </lineage>
</organism>
<evidence type="ECO:0000313" key="2">
    <source>
        <dbReference type="EMBL" id="MBA9083704.1"/>
    </source>
</evidence>
<dbReference type="Pfam" id="PF07833">
    <property type="entry name" value="Cu_amine_oxidN1"/>
    <property type="match status" value="1"/>
</dbReference>
<evidence type="ECO:0000313" key="3">
    <source>
        <dbReference type="Proteomes" id="UP000567067"/>
    </source>
</evidence>
<keyword evidence="3" id="KW-1185">Reference proteome</keyword>
<dbReference type="InterPro" id="IPR012854">
    <property type="entry name" value="Cu_amine_oxidase-like_N"/>
</dbReference>
<dbReference type="RefSeq" id="WP_182533865.1">
    <property type="nucleotide sequence ID" value="NZ_JACJIP010000001.1"/>
</dbReference>
<feature type="domain" description="Copper amine oxidase-like N-terminal" evidence="1">
    <location>
        <begin position="28"/>
        <end position="127"/>
    </location>
</feature>
<evidence type="ECO:0000259" key="1">
    <source>
        <dbReference type="Pfam" id="PF07833"/>
    </source>
</evidence>
<accession>A0A7W3XPQ2</accession>
<gene>
    <name evidence="2" type="ORF">FHR92_000147</name>
</gene>
<sequence>MSLGALDSVAQAAESGKVIGSPKLAVLVDARKVKFEGGDPFLEDNRVQVPLRGIGEALGAKIGFSGKTVTYEKNGKSIKLTLGSKAATVDGKSVTMDTVAKAIKGRTYVPLRFVSENLGEKVEWDKVGQWVWVGSKDVPTLEEAGN</sequence>
<dbReference type="Gene3D" id="3.30.457.10">
    <property type="entry name" value="Copper amine oxidase-like, N-terminal domain"/>
    <property type="match status" value="1"/>
</dbReference>
<reference evidence="2 3" key="1">
    <citation type="submission" date="2020-08" db="EMBL/GenBank/DDBJ databases">
        <title>Genomic Encyclopedia of Type Strains, Phase III (KMG-III): the genomes of soil and plant-associated and newly described type strains.</title>
        <authorList>
            <person name="Whitman W."/>
        </authorList>
    </citation>
    <scope>NUCLEOTIDE SEQUENCE [LARGE SCALE GENOMIC DNA]</scope>
    <source>
        <strain evidence="2 3">CECT 8693</strain>
    </source>
</reference>
<proteinExistence type="predicted"/>
<dbReference type="EMBL" id="JACJIP010000001">
    <property type="protein sequence ID" value="MBA9083704.1"/>
    <property type="molecule type" value="Genomic_DNA"/>
</dbReference>
<dbReference type="Proteomes" id="UP000567067">
    <property type="component" value="Unassembled WGS sequence"/>
</dbReference>
<comment type="caution">
    <text evidence="2">The sequence shown here is derived from an EMBL/GenBank/DDBJ whole genome shotgun (WGS) entry which is preliminary data.</text>
</comment>
<dbReference type="AlphaFoldDB" id="A0A7W3XPQ2"/>
<name>A0A7W3XPQ2_9BACL</name>